<dbReference type="Proteomes" id="UP000730482">
    <property type="component" value="Unassembled WGS sequence"/>
</dbReference>
<sequence length="66" mass="7926">MPAESIYEGTWNSGAPPEELVDFEVMREMGWTWHQLQETPWYVRRFTWDLICARRRAEHEKDATAL</sequence>
<dbReference type="RefSeq" id="WP_212009969.1">
    <property type="nucleotide sequence ID" value="NZ_JAAFYZ010000047.1"/>
</dbReference>
<evidence type="ECO:0000313" key="1">
    <source>
        <dbReference type="EMBL" id="MBS2548382.1"/>
    </source>
</evidence>
<evidence type="ECO:0000313" key="2">
    <source>
        <dbReference type="Proteomes" id="UP000730482"/>
    </source>
</evidence>
<comment type="caution">
    <text evidence="1">The sequence shown here is derived from an EMBL/GenBank/DDBJ whole genome shotgun (WGS) entry which is preliminary data.</text>
</comment>
<proteinExistence type="predicted"/>
<name>A0ABS5KQR2_9ACTN</name>
<dbReference type="EMBL" id="JAAFYZ010000047">
    <property type="protein sequence ID" value="MBS2548382.1"/>
    <property type="molecule type" value="Genomic_DNA"/>
</dbReference>
<keyword evidence="2" id="KW-1185">Reference proteome</keyword>
<protein>
    <submittedName>
        <fullName evidence="1">Uncharacterized protein</fullName>
    </submittedName>
</protein>
<gene>
    <name evidence="1" type="ORF">KGQ19_16065</name>
</gene>
<organism evidence="1 2">
    <name type="scientific">Catenulispora pinistramenti</name>
    <dbReference type="NCBI Taxonomy" id="2705254"/>
    <lineage>
        <taxon>Bacteria</taxon>
        <taxon>Bacillati</taxon>
        <taxon>Actinomycetota</taxon>
        <taxon>Actinomycetes</taxon>
        <taxon>Catenulisporales</taxon>
        <taxon>Catenulisporaceae</taxon>
        <taxon>Catenulispora</taxon>
    </lineage>
</organism>
<accession>A0ABS5KQR2</accession>
<reference evidence="1 2" key="1">
    <citation type="submission" date="2020-02" db="EMBL/GenBank/DDBJ databases">
        <title>Acidophilic actinobacteria isolated from forest soil.</title>
        <authorList>
            <person name="Golinska P."/>
        </authorList>
    </citation>
    <scope>NUCLEOTIDE SEQUENCE [LARGE SCALE GENOMIC DNA]</scope>
    <source>
        <strain evidence="1 2">NL8</strain>
    </source>
</reference>